<evidence type="ECO:0000256" key="6">
    <source>
        <dbReference type="SAM" id="Coils"/>
    </source>
</evidence>
<feature type="domain" description="Clp R" evidence="7">
    <location>
        <begin position="3"/>
        <end position="147"/>
    </location>
</feature>
<dbReference type="InterPro" id="IPR028299">
    <property type="entry name" value="ClpA/B_CS2"/>
</dbReference>
<dbReference type="InterPro" id="IPR001270">
    <property type="entry name" value="ClpA/B"/>
</dbReference>
<dbReference type="PANTHER" id="PTHR11638">
    <property type="entry name" value="ATP-DEPENDENT CLP PROTEASE"/>
    <property type="match status" value="1"/>
</dbReference>
<dbReference type="Pfam" id="PF00004">
    <property type="entry name" value="AAA"/>
    <property type="match status" value="1"/>
</dbReference>
<evidence type="ECO:0000313" key="9">
    <source>
        <dbReference type="Proteomes" id="UP000680365"/>
    </source>
</evidence>
<protein>
    <submittedName>
        <fullName evidence="8">Protein disaggregation chaperone</fullName>
    </submittedName>
</protein>
<dbReference type="Gene3D" id="1.10.1780.10">
    <property type="entry name" value="Clp, N-terminal domain"/>
    <property type="match status" value="1"/>
</dbReference>
<feature type="coiled-coil region" evidence="6">
    <location>
        <begin position="413"/>
        <end position="529"/>
    </location>
</feature>
<evidence type="ECO:0000256" key="2">
    <source>
        <dbReference type="ARBA" id="ARBA00022741"/>
    </source>
</evidence>
<keyword evidence="3" id="KW-0067">ATP-binding</keyword>
<name>A0ABS5QKE1_9BACT</name>
<evidence type="ECO:0000256" key="3">
    <source>
        <dbReference type="ARBA" id="ARBA00022840"/>
    </source>
</evidence>
<dbReference type="InterPro" id="IPR027417">
    <property type="entry name" value="P-loop_NTPase"/>
</dbReference>
<dbReference type="InterPro" id="IPR019489">
    <property type="entry name" value="Clp_ATPase_C"/>
</dbReference>
<accession>A0ABS5QKE1</accession>
<gene>
    <name evidence="8" type="ORF">VAMP_19n120</name>
</gene>
<keyword evidence="6" id="KW-0175">Coiled coil</keyword>
<evidence type="ECO:0000256" key="5">
    <source>
        <dbReference type="PROSITE-ProRule" id="PRU01251"/>
    </source>
</evidence>
<dbReference type="CDD" id="cd00009">
    <property type="entry name" value="AAA"/>
    <property type="match status" value="1"/>
</dbReference>
<comment type="caution">
    <text evidence="8">The sequence shown here is derived from an EMBL/GenBank/DDBJ whole genome shotgun (WGS) entry which is preliminary data.</text>
</comment>
<dbReference type="Pfam" id="PF10431">
    <property type="entry name" value="ClpB_D2-small"/>
    <property type="match status" value="1"/>
</dbReference>
<dbReference type="InterPro" id="IPR036628">
    <property type="entry name" value="Clp_N_dom_sf"/>
</dbReference>
<dbReference type="RefSeq" id="WP_213348502.1">
    <property type="nucleotide sequence ID" value="NZ_JAEDAM010000011.1"/>
</dbReference>
<dbReference type="Proteomes" id="UP000680365">
    <property type="component" value="Unassembled WGS sequence"/>
</dbReference>
<keyword evidence="4" id="KW-0143">Chaperone</keyword>
<evidence type="ECO:0000256" key="4">
    <source>
        <dbReference type="ARBA" id="ARBA00023186"/>
    </source>
</evidence>
<dbReference type="CDD" id="cd19499">
    <property type="entry name" value="RecA-like_ClpB_Hsp104-like"/>
    <property type="match status" value="1"/>
</dbReference>
<dbReference type="Gene3D" id="1.10.8.60">
    <property type="match status" value="1"/>
</dbReference>
<dbReference type="Pfam" id="PF17871">
    <property type="entry name" value="AAA_lid_9"/>
    <property type="match status" value="1"/>
</dbReference>
<keyword evidence="2" id="KW-0547">Nucleotide-binding</keyword>
<evidence type="ECO:0000313" key="8">
    <source>
        <dbReference type="EMBL" id="MBS8121708.1"/>
    </source>
</evidence>
<dbReference type="SMART" id="SM01086">
    <property type="entry name" value="ClpB_D2-small"/>
    <property type="match status" value="1"/>
</dbReference>
<dbReference type="Pfam" id="PF07724">
    <property type="entry name" value="AAA_2"/>
    <property type="match status" value="1"/>
</dbReference>
<dbReference type="SMART" id="SM00382">
    <property type="entry name" value="AAA"/>
    <property type="match status" value="2"/>
</dbReference>
<keyword evidence="1 5" id="KW-0677">Repeat</keyword>
<dbReference type="PRINTS" id="PR00300">
    <property type="entry name" value="CLPPROTEASEA"/>
</dbReference>
<dbReference type="PANTHER" id="PTHR11638:SF18">
    <property type="entry name" value="HEAT SHOCK PROTEIN 104"/>
    <property type="match status" value="1"/>
</dbReference>
<evidence type="ECO:0000256" key="1">
    <source>
        <dbReference type="ARBA" id="ARBA00022737"/>
    </source>
</evidence>
<dbReference type="EMBL" id="JAEDAM010000011">
    <property type="protein sequence ID" value="MBS8121708.1"/>
    <property type="molecule type" value="Genomic_DNA"/>
</dbReference>
<dbReference type="InterPro" id="IPR041546">
    <property type="entry name" value="ClpA/ClpB_AAA_lid"/>
</dbReference>
<dbReference type="InterPro" id="IPR003593">
    <property type="entry name" value="AAA+_ATPase"/>
</dbReference>
<dbReference type="PROSITE" id="PS51903">
    <property type="entry name" value="CLP_R"/>
    <property type="match status" value="1"/>
</dbReference>
<dbReference type="InterPro" id="IPR003959">
    <property type="entry name" value="ATPase_AAA_core"/>
</dbReference>
<dbReference type="InterPro" id="IPR004176">
    <property type="entry name" value="Clp_R_N"/>
</dbReference>
<dbReference type="PROSITE" id="PS00871">
    <property type="entry name" value="CLPAB_2"/>
    <property type="match status" value="1"/>
</dbReference>
<evidence type="ECO:0000259" key="7">
    <source>
        <dbReference type="PROSITE" id="PS51903"/>
    </source>
</evidence>
<proteinExistence type="predicted"/>
<dbReference type="SUPFAM" id="SSF52540">
    <property type="entry name" value="P-loop containing nucleoside triphosphate hydrolases"/>
    <property type="match status" value="2"/>
</dbReference>
<sequence>MNFEKYTIKASEAVNQAQSNAIENNNNVIDVLHILNSMFEQEDGYIPAILKKGNFEIQKIHNEIKQGINSLPKIEGGKYQIQVSYDLNQAFINAEKQANSLNDEYITTYHIFLAILKGNSKANKEILQKEGINYKNILEIINEIKKGDSVQSVDPETTMDSLNKFGRNITELAKNGDLDPVIGREDEIARTIQILSRRTKNNPVLTGDPGVGKTAIIEGIAQLIIKSEVPDILKNKTIIELDMSALMAGTKYRGEFEERLKAILKELNKSKGQIILFIDEIHNIVGAGKTEGSMDMGNMIKPELARGKIRVIGATTINEYRKYVEKDPALERRFQQVHIDQPSKEDALAILRGIKERYEAHHGVKITDSSLISAVDLSEKYITDRFLPDKAIDLIDEASASVKMALTSMPTEIIKLKKQITQLEIEKQAIIRDQGNTSIDNNRMQKLEKELASAKENYEKLKINWETEREYVVKVKQLKEELQKLEHQAQIAEKETNYNKVAEIRYGQIPKLQNELSEIEKKVENSKKDSSIKIKDIVEPEDLALIISKWTQIPVSKLVESEKEKLANIEKNISTKVVGQDFAISAVANAIRRSRAGLKDPNKPVGSFLFLGPTGVGKTQLAKSLAEFLFNNEKSIIRLDMSEYMEKHSVSKLIGSPPGYVGYDEAGQLTEAVRRKPYSIILFDEIEKAHPDVFNVLLQLLDDGILTDNKGKTVNFKNTIIILTSNIGSDMIMEKLSNSQDIQTRKEVENGIMKQLTNYFRPEFINRIDDLIIFNPINEEMLKNIVSINLQKINDMLYYDRGLNLDFDDEVLKYLAKAGWDPAFGARPLDRAIQKELLNPLAMSIMQGNIKNNSKIKINIQDGKISIN</sequence>
<organism evidence="8 9">
    <name type="scientific">Candidatus Vampirococcus lugosii</name>
    <dbReference type="NCBI Taxonomy" id="2789015"/>
    <lineage>
        <taxon>Bacteria</taxon>
        <taxon>Candidatus Absconditibacteriota</taxon>
        <taxon>Vampirococcus</taxon>
    </lineage>
</organism>
<reference evidence="8 9" key="1">
    <citation type="journal article" date="2021" name="Nat. Commun.">
        <title>Reductive evolution and unique predatory mode in the CPR bacterium Vampirococcus lugosii.</title>
        <authorList>
            <person name="Moreira D."/>
            <person name="Zivanovic Y."/>
            <person name="Lopez-Archilla A.I."/>
            <person name="Iniesto M."/>
            <person name="Lopez-Garcia P."/>
        </authorList>
    </citation>
    <scope>NUCLEOTIDE SEQUENCE [LARGE SCALE GENOMIC DNA]</scope>
    <source>
        <strain evidence="8">Chiprana</strain>
    </source>
</reference>
<keyword evidence="9" id="KW-1185">Reference proteome</keyword>
<dbReference type="InterPro" id="IPR050130">
    <property type="entry name" value="ClpA_ClpB"/>
</dbReference>
<dbReference type="Gene3D" id="3.40.50.300">
    <property type="entry name" value="P-loop containing nucleotide triphosphate hydrolases"/>
    <property type="match status" value="3"/>
</dbReference>
<dbReference type="SUPFAM" id="SSF81923">
    <property type="entry name" value="Double Clp-N motif"/>
    <property type="match status" value="1"/>
</dbReference>
<dbReference type="Pfam" id="PF02861">
    <property type="entry name" value="Clp_N"/>
    <property type="match status" value="1"/>
</dbReference>